<evidence type="ECO:0000313" key="7">
    <source>
        <dbReference type="EMBL" id="ARD21244.1"/>
    </source>
</evidence>
<dbReference type="SUPFAM" id="SSF46689">
    <property type="entry name" value="Homeodomain-like"/>
    <property type="match status" value="1"/>
</dbReference>
<evidence type="ECO:0000256" key="3">
    <source>
        <dbReference type="ARBA" id="ARBA00023163"/>
    </source>
</evidence>
<dbReference type="PANTHER" id="PTHR47506">
    <property type="entry name" value="TRANSCRIPTIONAL REGULATORY PROTEIN"/>
    <property type="match status" value="1"/>
</dbReference>
<evidence type="ECO:0000256" key="4">
    <source>
        <dbReference type="PROSITE-ProRule" id="PRU00335"/>
    </source>
</evidence>
<dbReference type="InterPro" id="IPR011075">
    <property type="entry name" value="TetR_C"/>
</dbReference>
<dbReference type="RefSeq" id="WP_080915028.1">
    <property type="nucleotide sequence ID" value="NZ_CP020472.1"/>
</dbReference>
<sequence>MTESIVENITKPRRGRPPKQARDSQDTRAELIRSGLEQLTENGFASSGIDQILKKVGVPKGSFYYYFASKEAFGQAVIENYATYFAYKLDKCLLNEAYSALERIGLFVESAMDGMERYQFKRGCLVGNLGQEVDLLPESYRQQLIDIFLDWQQRLTACLEAAKVEGELSPTANCALLAEHFWVGWEGAVSRAKLVKSTQPLQNYLECFIAGLPR</sequence>
<dbReference type="Pfam" id="PF16925">
    <property type="entry name" value="TetR_C_13"/>
    <property type="match status" value="1"/>
</dbReference>
<dbReference type="InterPro" id="IPR009057">
    <property type="entry name" value="Homeodomain-like_sf"/>
</dbReference>
<dbReference type="Proteomes" id="UP000191820">
    <property type="component" value="Chromosome"/>
</dbReference>
<feature type="domain" description="HTH tetR-type" evidence="6">
    <location>
        <begin position="25"/>
        <end position="85"/>
    </location>
</feature>
<proteinExistence type="predicted"/>
<accession>A0ABM6JHJ8</accession>
<organism evidence="7 8">
    <name type="scientific">Shewanella japonica</name>
    <dbReference type="NCBI Taxonomy" id="93973"/>
    <lineage>
        <taxon>Bacteria</taxon>
        <taxon>Pseudomonadati</taxon>
        <taxon>Pseudomonadota</taxon>
        <taxon>Gammaproteobacteria</taxon>
        <taxon>Alteromonadales</taxon>
        <taxon>Shewanellaceae</taxon>
        <taxon>Shewanella</taxon>
    </lineage>
</organism>
<keyword evidence="1" id="KW-0805">Transcription regulation</keyword>
<dbReference type="PANTHER" id="PTHR47506:SF6">
    <property type="entry name" value="HTH-TYPE TRANSCRIPTIONAL REPRESSOR NEMR"/>
    <property type="match status" value="1"/>
</dbReference>
<dbReference type="SUPFAM" id="SSF48498">
    <property type="entry name" value="Tetracyclin repressor-like, C-terminal domain"/>
    <property type="match status" value="1"/>
</dbReference>
<evidence type="ECO:0000313" key="8">
    <source>
        <dbReference type="Proteomes" id="UP000191820"/>
    </source>
</evidence>
<protein>
    <submittedName>
        <fullName evidence="7">TetR family transcriptional regulator</fullName>
    </submittedName>
</protein>
<name>A0ABM6JHJ8_9GAMM</name>
<dbReference type="Pfam" id="PF00440">
    <property type="entry name" value="TetR_N"/>
    <property type="match status" value="1"/>
</dbReference>
<feature type="region of interest" description="Disordered" evidence="5">
    <location>
        <begin position="1"/>
        <end position="25"/>
    </location>
</feature>
<dbReference type="EMBL" id="CP020472">
    <property type="protein sequence ID" value="ARD21244.1"/>
    <property type="molecule type" value="Genomic_DNA"/>
</dbReference>
<keyword evidence="2 4" id="KW-0238">DNA-binding</keyword>
<dbReference type="InterPro" id="IPR001647">
    <property type="entry name" value="HTH_TetR"/>
</dbReference>
<dbReference type="PRINTS" id="PR00455">
    <property type="entry name" value="HTHTETR"/>
</dbReference>
<evidence type="ECO:0000259" key="6">
    <source>
        <dbReference type="PROSITE" id="PS50977"/>
    </source>
</evidence>
<feature type="DNA-binding region" description="H-T-H motif" evidence="4">
    <location>
        <begin position="48"/>
        <end position="67"/>
    </location>
</feature>
<dbReference type="Gene3D" id="1.10.357.10">
    <property type="entry name" value="Tetracycline Repressor, domain 2"/>
    <property type="match status" value="1"/>
</dbReference>
<gene>
    <name evidence="7" type="ORF">SJ2017_0913</name>
</gene>
<dbReference type="InterPro" id="IPR036271">
    <property type="entry name" value="Tet_transcr_reg_TetR-rel_C_sf"/>
</dbReference>
<reference evidence="7 8" key="1">
    <citation type="submission" date="2017-03" db="EMBL/GenBank/DDBJ databases">
        <title>Genome sequencing of Shewanella japonica KCTC 22435.</title>
        <authorList>
            <person name="Kim K.M."/>
        </authorList>
    </citation>
    <scope>NUCLEOTIDE SEQUENCE [LARGE SCALE GENOMIC DNA]</scope>
    <source>
        <strain evidence="7 8">KCTC 22435</strain>
    </source>
</reference>
<evidence type="ECO:0000256" key="5">
    <source>
        <dbReference type="SAM" id="MobiDB-lite"/>
    </source>
</evidence>
<evidence type="ECO:0000256" key="2">
    <source>
        <dbReference type="ARBA" id="ARBA00023125"/>
    </source>
</evidence>
<keyword evidence="3" id="KW-0804">Transcription</keyword>
<keyword evidence="8" id="KW-1185">Reference proteome</keyword>
<dbReference type="PROSITE" id="PS50977">
    <property type="entry name" value="HTH_TETR_2"/>
    <property type="match status" value="1"/>
</dbReference>
<evidence type="ECO:0000256" key="1">
    <source>
        <dbReference type="ARBA" id="ARBA00023015"/>
    </source>
</evidence>